<accession>F4RL37</accession>
<dbReference type="EMBL" id="GL883106">
    <property type="protein sequence ID" value="EGG06835.1"/>
    <property type="molecule type" value="Genomic_DNA"/>
</dbReference>
<dbReference type="OrthoDB" id="10329357at2759"/>
<dbReference type="Proteomes" id="UP000001072">
    <property type="component" value="Unassembled WGS sequence"/>
</dbReference>
<dbReference type="VEuPathDB" id="FungiDB:MELLADRAFT_106349"/>
<gene>
    <name evidence="2" type="ORF">MELLADRAFT_106349</name>
</gene>
<dbReference type="InParanoid" id="F4RL37"/>
<protein>
    <recommendedName>
        <fullName evidence="4">Secreted protein</fullName>
    </recommendedName>
</protein>
<keyword evidence="3" id="KW-1185">Reference proteome</keyword>
<evidence type="ECO:0008006" key="4">
    <source>
        <dbReference type="Google" id="ProtNLM"/>
    </source>
</evidence>
<evidence type="ECO:0000313" key="2">
    <source>
        <dbReference type="EMBL" id="EGG06835.1"/>
    </source>
</evidence>
<dbReference type="RefSeq" id="XP_007409795.1">
    <property type="nucleotide sequence ID" value="XM_007409733.1"/>
</dbReference>
<dbReference type="HOGENOM" id="CLU_1816221_0_0_1"/>
<dbReference type="KEGG" id="mlr:MELLADRAFT_106349"/>
<dbReference type="AlphaFoldDB" id="F4RL37"/>
<keyword evidence="1" id="KW-0732">Signal</keyword>
<reference evidence="3" key="1">
    <citation type="journal article" date="2011" name="Proc. Natl. Acad. Sci. U.S.A.">
        <title>Obligate biotrophy features unraveled by the genomic analysis of rust fungi.</title>
        <authorList>
            <person name="Duplessis S."/>
            <person name="Cuomo C.A."/>
            <person name="Lin Y.-C."/>
            <person name="Aerts A."/>
            <person name="Tisserant E."/>
            <person name="Veneault-Fourrey C."/>
            <person name="Joly D.L."/>
            <person name="Hacquard S."/>
            <person name="Amselem J."/>
            <person name="Cantarel B.L."/>
            <person name="Chiu R."/>
            <person name="Coutinho P.M."/>
            <person name="Feau N."/>
            <person name="Field M."/>
            <person name="Frey P."/>
            <person name="Gelhaye E."/>
            <person name="Goldberg J."/>
            <person name="Grabherr M.G."/>
            <person name="Kodira C.D."/>
            <person name="Kohler A."/>
            <person name="Kuees U."/>
            <person name="Lindquist E.A."/>
            <person name="Lucas S.M."/>
            <person name="Mago R."/>
            <person name="Mauceli E."/>
            <person name="Morin E."/>
            <person name="Murat C."/>
            <person name="Pangilinan J.L."/>
            <person name="Park R."/>
            <person name="Pearson M."/>
            <person name="Quesneville H."/>
            <person name="Rouhier N."/>
            <person name="Sakthikumar S."/>
            <person name="Salamov A.A."/>
            <person name="Schmutz J."/>
            <person name="Selles B."/>
            <person name="Shapiro H."/>
            <person name="Tanguay P."/>
            <person name="Tuskan G.A."/>
            <person name="Henrissat B."/>
            <person name="Van de Peer Y."/>
            <person name="Rouze P."/>
            <person name="Ellis J.G."/>
            <person name="Dodds P.N."/>
            <person name="Schein J.E."/>
            <person name="Zhong S."/>
            <person name="Hamelin R.C."/>
            <person name="Grigoriev I.V."/>
            <person name="Szabo L.J."/>
            <person name="Martin F."/>
        </authorList>
    </citation>
    <scope>NUCLEOTIDE SEQUENCE [LARGE SCALE GENOMIC DNA]</scope>
    <source>
        <strain evidence="3">98AG31 / pathotype 3-4-7</strain>
    </source>
</reference>
<evidence type="ECO:0000256" key="1">
    <source>
        <dbReference type="SAM" id="SignalP"/>
    </source>
</evidence>
<feature type="signal peptide" evidence="1">
    <location>
        <begin position="1"/>
        <end position="25"/>
    </location>
</feature>
<dbReference type="GeneID" id="18922867"/>
<name>F4RL37_MELLP</name>
<sequence length="142" mass="15691">MSPALKPTKLSILAVCALLFTLVKSQSGDDKAICMDNRVLAWITPNNLVYGPNESRDRAHGPCYCHPSPKFNNFSQPSCPEDQGFGGVGFVYCSKNQECDYTTQPDNPTYSDYSETQDSHSTRLSHQFSALMTLSAFLVVAR</sequence>
<proteinExistence type="predicted"/>
<evidence type="ECO:0000313" key="3">
    <source>
        <dbReference type="Proteomes" id="UP000001072"/>
    </source>
</evidence>
<feature type="chain" id="PRO_5003315320" description="Secreted protein" evidence="1">
    <location>
        <begin position="26"/>
        <end position="142"/>
    </location>
</feature>
<organism evidence="3">
    <name type="scientific">Melampsora larici-populina (strain 98AG31 / pathotype 3-4-7)</name>
    <name type="common">Poplar leaf rust fungus</name>
    <dbReference type="NCBI Taxonomy" id="747676"/>
    <lineage>
        <taxon>Eukaryota</taxon>
        <taxon>Fungi</taxon>
        <taxon>Dikarya</taxon>
        <taxon>Basidiomycota</taxon>
        <taxon>Pucciniomycotina</taxon>
        <taxon>Pucciniomycetes</taxon>
        <taxon>Pucciniales</taxon>
        <taxon>Melampsoraceae</taxon>
        <taxon>Melampsora</taxon>
    </lineage>
</organism>